<evidence type="ECO:0000313" key="2">
    <source>
        <dbReference type="Proteomes" id="UP000660611"/>
    </source>
</evidence>
<accession>A0A919PI04</accession>
<reference evidence="1" key="1">
    <citation type="submission" date="2021-01" db="EMBL/GenBank/DDBJ databases">
        <title>Whole genome shotgun sequence of Dactylosporangium siamense NBRC 106093.</title>
        <authorList>
            <person name="Komaki H."/>
            <person name="Tamura T."/>
        </authorList>
    </citation>
    <scope>NUCLEOTIDE SEQUENCE</scope>
    <source>
        <strain evidence="1">NBRC 106093</strain>
    </source>
</reference>
<protein>
    <submittedName>
        <fullName evidence="1">Uncharacterized protein</fullName>
    </submittedName>
</protein>
<dbReference type="Proteomes" id="UP000660611">
    <property type="component" value="Unassembled WGS sequence"/>
</dbReference>
<comment type="caution">
    <text evidence="1">The sequence shown here is derived from an EMBL/GenBank/DDBJ whole genome shotgun (WGS) entry which is preliminary data.</text>
</comment>
<dbReference type="AlphaFoldDB" id="A0A919PI04"/>
<sequence>MEELFVRQVDIGVAEMDVADGDQLSTTRVVVEHATATDGRGGPDRQLLLVYGAEETPAVAEALLRAAETATTP</sequence>
<name>A0A919PI04_9ACTN</name>
<dbReference type="RefSeq" id="WP_203845443.1">
    <property type="nucleotide sequence ID" value="NZ_BAAAVW010000004.1"/>
</dbReference>
<organism evidence="1 2">
    <name type="scientific">Dactylosporangium siamense</name>
    <dbReference type="NCBI Taxonomy" id="685454"/>
    <lineage>
        <taxon>Bacteria</taxon>
        <taxon>Bacillati</taxon>
        <taxon>Actinomycetota</taxon>
        <taxon>Actinomycetes</taxon>
        <taxon>Micromonosporales</taxon>
        <taxon>Micromonosporaceae</taxon>
        <taxon>Dactylosporangium</taxon>
    </lineage>
</organism>
<proteinExistence type="predicted"/>
<evidence type="ECO:0000313" key="1">
    <source>
        <dbReference type="EMBL" id="GIG43581.1"/>
    </source>
</evidence>
<gene>
    <name evidence="1" type="ORF">Dsi01nite_016220</name>
</gene>
<keyword evidence="2" id="KW-1185">Reference proteome</keyword>
<dbReference type="EMBL" id="BONQ01000025">
    <property type="protein sequence ID" value="GIG43581.1"/>
    <property type="molecule type" value="Genomic_DNA"/>
</dbReference>